<accession>A0ABS2KJX4</accession>
<dbReference type="EMBL" id="JADIKF010000040">
    <property type="protein sequence ID" value="MBM7131233.1"/>
    <property type="molecule type" value="Genomic_DNA"/>
</dbReference>
<dbReference type="Proteomes" id="UP001430193">
    <property type="component" value="Unassembled WGS sequence"/>
</dbReference>
<protein>
    <submittedName>
        <fullName evidence="1">R body protein</fullName>
    </submittedName>
</protein>
<keyword evidence="2" id="KW-1185">Reference proteome</keyword>
<comment type="caution">
    <text evidence="1">The sequence shown here is derived from an EMBL/GenBank/DDBJ whole genome shotgun (WGS) entry which is preliminary data.</text>
</comment>
<proteinExistence type="predicted"/>
<evidence type="ECO:0000313" key="2">
    <source>
        <dbReference type="Proteomes" id="UP001430193"/>
    </source>
</evidence>
<name>A0ABS2KJX4_9GAMM</name>
<sequence length="100" mass="10446">MPPKPPAFQLAWTPVCEQPAMLSDLAYSNQVSSTNVAGKSQVSNQDALNRLNQMILAKAVTAVQATGPKTARSDVTVLTSNSIAQELADLKAAIAAFSSS</sequence>
<evidence type="ECO:0000313" key="1">
    <source>
        <dbReference type="EMBL" id="MBM7131233.1"/>
    </source>
</evidence>
<organism evidence="1 2">
    <name type="scientific">Dyella mobilis</name>
    <dbReference type="NCBI Taxonomy" id="1849582"/>
    <lineage>
        <taxon>Bacteria</taxon>
        <taxon>Pseudomonadati</taxon>
        <taxon>Pseudomonadota</taxon>
        <taxon>Gammaproteobacteria</taxon>
        <taxon>Lysobacterales</taxon>
        <taxon>Rhodanobacteraceae</taxon>
        <taxon>Dyella</taxon>
    </lineage>
</organism>
<gene>
    <name evidence="1" type="ORF">ISS99_17030</name>
</gene>
<reference evidence="1" key="1">
    <citation type="submission" date="2020-10" db="EMBL/GenBank/DDBJ databases">
        <title>Phylogeny of dyella-like bacteria.</title>
        <authorList>
            <person name="Fu J."/>
        </authorList>
    </citation>
    <scope>NUCLEOTIDE SEQUENCE</scope>
    <source>
        <strain evidence="1">DHON07</strain>
    </source>
</reference>